<evidence type="ECO:0000259" key="8">
    <source>
        <dbReference type="Pfam" id="PF01850"/>
    </source>
</evidence>
<feature type="domain" description="PIN" evidence="8">
    <location>
        <begin position="5"/>
        <end position="132"/>
    </location>
</feature>
<organism evidence="9">
    <name type="scientific">Nakamurella sp. A5-74</name>
    <dbReference type="NCBI Taxonomy" id="3158264"/>
    <lineage>
        <taxon>Bacteria</taxon>
        <taxon>Bacillati</taxon>
        <taxon>Actinomycetota</taxon>
        <taxon>Actinomycetes</taxon>
        <taxon>Nakamurellales</taxon>
        <taxon>Nakamurellaceae</taxon>
        <taxon>Nakamurella</taxon>
    </lineage>
</organism>
<dbReference type="SUPFAM" id="SSF88723">
    <property type="entry name" value="PIN domain-like"/>
    <property type="match status" value="1"/>
</dbReference>
<dbReference type="RefSeq" id="WP_353649812.1">
    <property type="nucleotide sequence ID" value="NZ_CP159218.1"/>
</dbReference>
<dbReference type="GO" id="GO:0046872">
    <property type="term" value="F:metal ion binding"/>
    <property type="evidence" value="ECO:0007669"/>
    <property type="project" value="UniProtKB-KW"/>
</dbReference>
<keyword evidence="6" id="KW-0460">Magnesium</keyword>
<keyword evidence="5" id="KW-0378">Hydrolase</keyword>
<dbReference type="Gene3D" id="3.40.50.1010">
    <property type="entry name" value="5'-nuclease"/>
    <property type="match status" value="1"/>
</dbReference>
<evidence type="ECO:0000256" key="3">
    <source>
        <dbReference type="ARBA" id="ARBA00022722"/>
    </source>
</evidence>
<evidence type="ECO:0000256" key="5">
    <source>
        <dbReference type="ARBA" id="ARBA00022801"/>
    </source>
</evidence>
<evidence type="ECO:0000256" key="1">
    <source>
        <dbReference type="ARBA" id="ARBA00001946"/>
    </source>
</evidence>
<dbReference type="PANTHER" id="PTHR33653">
    <property type="entry name" value="RIBONUCLEASE VAPC2"/>
    <property type="match status" value="1"/>
</dbReference>
<dbReference type="Pfam" id="PF01850">
    <property type="entry name" value="PIN"/>
    <property type="match status" value="1"/>
</dbReference>
<dbReference type="InterPro" id="IPR029060">
    <property type="entry name" value="PIN-like_dom_sf"/>
</dbReference>
<gene>
    <name evidence="9" type="ORF">ABLG96_02290</name>
</gene>
<reference evidence="9" key="1">
    <citation type="submission" date="2024-05" db="EMBL/GenBank/DDBJ databases">
        <authorList>
            <person name="Cai S.Y."/>
            <person name="Jin L.M."/>
            <person name="Li H.R."/>
        </authorList>
    </citation>
    <scope>NUCLEOTIDE SEQUENCE</scope>
    <source>
        <strain evidence="9">A5-74</strain>
    </source>
</reference>
<proteinExistence type="inferred from homology"/>
<evidence type="ECO:0000256" key="6">
    <source>
        <dbReference type="ARBA" id="ARBA00022842"/>
    </source>
</evidence>
<dbReference type="InterPro" id="IPR050556">
    <property type="entry name" value="Type_II_TA_system_RNase"/>
</dbReference>
<keyword evidence="2" id="KW-1277">Toxin-antitoxin system</keyword>
<sequence length="142" mass="15111">MADVVLLDTDVWSCVILAARDRDPRVAQWRLLLLGKDIAIAAQTEGEVRFGALVRKWGDTRISALEATLGATATLPVTSPVVLSFAAVRAACKLSGHPLAEKIHMGDAWIAATALAYDLPLLSGDEIFDGVPDLQFLKGSDG</sequence>
<evidence type="ECO:0000256" key="7">
    <source>
        <dbReference type="ARBA" id="ARBA00038093"/>
    </source>
</evidence>
<dbReference type="AlphaFoldDB" id="A0AAU8DSN8"/>
<evidence type="ECO:0000256" key="2">
    <source>
        <dbReference type="ARBA" id="ARBA00022649"/>
    </source>
</evidence>
<comment type="similarity">
    <text evidence="7">Belongs to the PINc/VapC protein family.</text>
</comment>
<dbReference type="EMBL" id="CP159218">
    <property type="protein sequence ID" value="XCG64199.1"/>
    <property type="molecule type" value="Genomic_DNA"/>
</dbReference>
<comment type="cofactor">
    <cofactor evidence="1">
        <name>Mg(2+)</name>
        <dbReference type="ChEBI" id="CHEBI:18420"/>
    </cofactor>
</comment>
<dbReference type="GO" id="GO:0004518">
    <property type="term" value="F:nuclease activity"/>
    <property type="evidence" value="ECO:0007669"/>
    <property type="project" value="UniProtKB-KW"/>
</dbReference>
<keyword evidence="4" id="KW-0479">Metal-binding</keyword>
<accession>A0AAU8DSN8</accession>
<evidence type="ECO:0000313" key="9">
    <source>
        <dbReference type="EMBL" id="XCG64199.1"/>
    </source>
</evidence>
<name>A0AAU8DSN8_9ACTN</name>
<keyword evidence="3" id="KW-0540">Nuclease</keyword>
<evidence type="ECO:0000256" key="4">
    <source>
        <dbReference type="ARBA" id="ARBA00022723"/>
    </source>
</evidence>
<dbReference type="InterPro" id="IPR002716">
    <property type="entry name" value="PIN_dom"/>
</dbReference>
<dbReference type="PANTHER" id="PTHR33653:SF1">
    <property type="entry name" value="RIBONUCLEASE VAPC2"/>
    <property type="match status" value="1"/>
</dbReference>
<dbReference type="GO" id="GO:0016787">
    <property type="term" value="F:hydrolase activity"/>
    <property type="evidence" value="ECO:0007669"/>
    <property type="project" value="UniProtKB-KW"/>
</dbReference>
<protein>
    <submittedName>
        <fullName evidence="9">PIN domain-containing protein</fullName>
    </submittedName>
</protein>